<evidence type="ECO:0000313" key="1">
    <source>
        <dbReference type="EMBL" id="EEC66769.1"/>
    </source>
</evidence>
<name>B8BGB7_ORYSI</name>
<protein>
    <submittedName>
        <fullName evidence="1">Uncharacterized protein</fullName>
    </submittedName>
</protein>
<dbReference type="EMBL" id="CM000135">
    <property type="protein sequence ID" value="EEC66769.1"/>
    <property type="molecule type" value="Genomic_DNA"/>
</dbReference>
<dbReference type="STRING" id="39946.B8BGB7"/>
<dbReference type="HOGENOM" id="CLU_2982438_0_0_1"/>
<keyword evidence="2" id="KW-1185">Reference proteome</keyword>
<evidence type="ECO:0000313" key="2">
    <source>
        <dbReference type="Proteomes" id="UP000007015"/>
    </source>
</evidence>
<proteinExistence type="predicted"/>
<reference evidence="1 2" key="1">
    <citation type="journal article" date="2005" name="PLoS Biol.">
        <title>The genomes of Oryza sativa: a history of duplications.</title>
        <authorList>
            <person name="Yu J."/>
            <person name="Wang J."/>
            <person name="Lin W."/>
            <person name="Li S."/>
            <person name="Li H."/>
            <person name="Zhou J."/>
            <person name="Ni P."/>
            <person name="Dong W."/>
            <person name="Hu S."/>
            <person name="Zeng C."/>
            <person name="Zhang J."/>
            <person name="Zhang Y."/>
            <person name="Li R."/>
            <person name="Xu Z."/>
            <person name="Li S."/>
            <person name="Li X."/>
            <person name="Zheng H."/>
            <person name="Cong L."/>
            <person name="Lin L."/>
            <person name="Yin J."/>
            <person name="Geng J."/>
            <person name="Li G."/>
            <person name="Shi J."/>
            <person name="Liu J."/>
            <person name="Lv H."/>
            <person name="Li J."/>
            <person name="Wang J."/>
            <person name="Deng Y."/>
            <person name="Ran L."/>
            <person name="Shi X."/>
            <person name="Wang X."/>
            <person name="Wu Q."/>
            <person name="Li C."/>
            <person name="Ren X."/>
            <person name="Wang J."/>
            <person name="Wang X."/>
            <person name="Li D."/>
            <person name="Liu D."/>
            <person name="Zhang X."/>
            <person name="Ji Z."/>
            <person name="Zhao W."/>
            <person name="Sun Y."/>
            <person name="Zhang Z."/>
            <person name="Bao J."/>
            <person name="Han Y."/>
            <person name="Dong L."/>
            <person name="Ji J."/>
            <person name="Chen P."/>
            <person name="Wu S."/>
            <person name="Liu J."/>
            <person name="Xiao Y."/>
            <person name="Bu D."/>
            <person name="Tan J."/>
            <person name="Yang L."/>
            <person name="Ye C."/>
            <person name="Zhang J."/>
            <person name="Xu J."/>
            <person name="Zhou Y."/>
            <person name="Yu Y."/>
            <person name="Zhang B."/>
            <person name="Zhuang S."/>
            <person name="Wei H."/>
            <person name="Liu B."/>
            <person name="Lei M."/>
            <person name="Yu H."/>
            <person name="Li Y."/>
            <person name="Xu H."/>
            <person name="Wei S."/>
            <person name="He X."/>
            <person name="Fang L."/>
            <person name="Zhang Z."/>
            <person name="Zhang Y."/>
            <person name="Huang X."/>
            <person name="Su Z."/>
            <person name="Tong W."/>
            <person name="Li J."/>
            <person name="Tong Z."/>
            <person name="Li S."/>
            <person name="Ye J."/>
            <person name="Wang L."/>
            <person name="Fang L."/>
            <person name="Lei T."/>
            <person name="Chen C."/>
            <person name="Chen H."/>
            <person name="Xu Z."/>
            <person name="Li H."/>
            <person name="Huang H."/>
            <person name="Zhang F."/>
            <person name="Xu H."/>
            <person name="Li N."/>
            <person name="Zhao C."/>
            <person name="Li S."/>
            <person name="Dong L."/>
            <person name="Huang Y."/>
            <person name="Li L."/>
            <person name="Xi Y."/>
            <person name="Qi Q."/>
            <person name="Li W."/>
            <person name="Zhang B."/>
            <person name="Hu W."/>
            <person name="Zhang Y."/>
            <person name="Tian X."/>
            <person name="Jiao Y."/>
            <person name="Liang X."/>
            <person name="Jin J."/>
            <person name="Gao L."/>
            <person name="Zheng W."/>
            <person name="Hao B."/>
            <person name="Liu S."/>
            <person name="Wang W."/>
            <person name="Yuan L."/>
            <person name="Cao M."/>
            <person name="McDermott J."/>
            <person name="Samudrala R."/>
            <person name="Wang J."/>
            <person name="Wong G.K."/>
            <person name="Yang H."/>
        </authorList>
    </citation>
    <scope>NUCLEOTIDE SEQUENCE [LARGE SCALE GENOMIC DNA]</scope>
    <source>
        <strain evidence="2">cv. 93-11</strain>
    </source>
</reference>
<sequence>MSFHGTGKAEYRCFTFIRHDVLASQWSSTDDEFAIHCDVAVVEEAAAGGDDVHGARAG</sequence>
<dbReference type="AlphaFoldDB" id="B8BGB7"/>
<organism evidence="1 2">
    <name type="scientific">Oryza sativa subsp. indica</name>
    <name type="common">Rice</name>
    <dbReference type="NCBI Taxonomy" id="39946"/>
    <lineage>
        <taxon>Eukaryota</taxon>
        <taxon>Viridiplantae</taxon>
        <taxon>Streptophyta</taxon>
        <taxon>Embryophyta</taxon>
        <taxon>Tracheophyta</taxon>
        <taxon>Spermatophyta</taxon>
        <taxon>Magnoliopsida</taxon>
        <taxon>Liliopsida</taxon>
        <taxon>Poales</taxon>
        <taxon>Poaceae</taxon>
        <taxon>BOP clade</taxon>
        <taxon>Oryzoideae</taxon>
        <taxon>Oryzeae</taxon>
        <taxon>Oryzinae</taxon>
        <taxon>Oryza</taxon>
        <taxon>Oryza sativa</taxon>
    </lineage>
</organism>
<accession>B8BGB7</accession>
<gene>
    <name evidence="1" type="ORF">OsI_33151</name>
</gene>
<dbReference type="Proteomes" id="UP000007015">
    <property type="component" value="Chromosome 10"/>
</dbReference>
<dbReference type="Gramene" id="BGIOSGA032109-TA">
    <property type="protein sequence ID" value="BGIOSGA032109-PA"/>
    <property type="gene ID" value="BGIOSGA032109"/>
</dbReference>
<dbReference type="SUPFAM" id="SSF49599">
    <property type="entry name" value="TRAF domain-like"/>
    <property type="match status" value="1"/>
</dbReference>